<comment type="caution">
    <text evidence="1">The sequence shown here is derived from an EMBL/GenBank/DDBJ whole genome shotgun (WGS) entry which is preliminary data.</text>
</comment>
<dbReference type="EMBL" id="VULX01000030">
    <property type="protein sequence ID" value="MSR92415.1"/>
    <property type="molecule type" value="Genomic_DNA"/>
</dbReference>
<dbReference type="AlphaFoldDB" id="A0A7X2T2M6"/>
<reference evidence="1 2" key="1">
    <citation type="submission" date="2019-08" db="EMBL/GenBank/DDBJ databases">
        <title>In-depth cultivation of the pig gut microbiome towards novel bacterial diversity and tailored functional studies.</title>
        <authorList>
            <person name="Wylensek D."/>
            <person name="Hitch T.C.A."/>
            <person name="Clavel T."/>
        </authorList>
    </citation>
    <scope>NUCLEOTIDE SEQUENCE [LARGE SCALE GENOMIC DNA]</scope>
    <source>
        <strain evidence="1 2">WCA-383-APC-5B</strain>
    </source>
</reference>
<dbReference type="Proteomes" id="UP000460287">
    <property type="component" value="Unassembled WGS sequence"/>
</dbReference>
<gene>
    <name evidence="1" type="ORF">FYJ33_13695</name>
</gene>
<accession>A0A7X2T2M6</accession>
<sequence length="111" mass="12477">MCGSIVIITSLKNIRNIDGVSKPSSDEEVIIPKVMASEFNINLNDYIDITSGDKKYSYKVVGTFADPFSKNISFQSELLVTKIPDGLTKELELNIYMPMREQKAVKLQMII</sequence>
<keyword evidence="2" id="KW-1185">Reference proteome</keyword>
<organism evidence="1 2">
    <name type="scientific">Inconstantimicrobium porci</name>
    <dbReference type="NCBI Taxonomy" id="2652291"/>
    <lineage>
        <taxon>Bacteria</taxon>
        <taxon>Bacillati</taxon>
        <taxon>Bacillota</taxon>
        <taxon>Clostridia</taxon>
        <taxon>Eubacteriales</taxon>
        <taxon>Clostridiaceae</taxon>
        <taxon>Inconstantimicrobium</taxon>
    </lineage>
</organism>
<name>A0A7X2T2M6_9CLOT</name>
<evidence type="ECO:0000313" key="2">
    <source>
        <dbReference type="Proteomes" id="UP000460287"/>
    </source>
</evidence>
<evidence type="ECO:0000313" key="1">
    <source>
        <dbReference type="EMBL" id="MSR92415.1"/>
    </source>
</evidence>
<protein>
    <submittedName>
        <fullName evidence="1">Uncharacterized protein</fullName>
    </submittedName>
</protein>
<proteinExistence type="predicted"/>